<evidence type="ECO:0000313" key="2">
    <source>
        <dbReference type="EMBL" id="KAF0552376.1"/>
    </source>
</evidence>
<dbReference type="InterPro" id="IPR033116">
    <property type="entry name" value="TRYPSIN_SER"/>
</dbReference>
<organism evidence="2 3">
    <name type="scientific">Gigaspora margarita</name>
    <dbReference type="NCBI Taxonomy" id="4874"/>
    <lineage>
        <taxon>Eukaryota</taxon>
        <taxon>Fungi</taxon>
        <taxon>Fungi incertae sedis</taxon>
        <taxon>Mucoromycota</taxon>
        <taxon>Glomeromycotina</taxon>
        <taxon>Glomeromycetes</taxon>
        <taxon>Diversisporales</taxon>
        <taxon>Gigasporaceae</taxon>
        <taxon>Gigaspora</taxon>
    </lineage>
</organism>
<sequence length="408" mass="45708">MIIHAQEHPLAELWGIQNHEIPSYLSREANLIEVDRTLKKYLDESNFAQTYINIQTNLLTIETVNMFKVPEILSIPEVKQYEQFLDFRKANNSLAYLKSSFDEITKLAKQNNPLSIFASIFPKFNNIVIIVDNYGRNASEEEVLEEYIRSVSQYKPEVFFADYPSDSLNSLTSSHTKRGCCLGRITETIFCGQGIINEFDGNICSAGFFAKNQSHTFLVTAGHCNKSYHGSISEKKFFTFETTKPELIGKLVYSSTAPHDIALIDIKQMSKRLRPSTGIIDSANLSYVELFIDDDGMPVSTHGAHLCKAGYSSSVTCGYTEAFNGFYLTGLLEIRENYIFVDIMNSFGGDSGGPVFAFTNLNRVVLNGILSGSLKEISPVSPFNYIVPLEIILKDNNLNLITDPIVPQ</sequence>
<comment type="caution">
    <text evidence="2">The sequence shown here is derived from an EMBL/GenBank/DDBJ whole genome shotgun (WGS) entry which is preliminary data.</text>
</comment>
<proteinExistence type="predicted"/>
<evidence type="ECO:0000313" key="3">
    <source>
        <dbReference type="Proteomes" id="UP000439903"/>
    </source>
</evidence>
<dbReference type="OrthoDB" id="2370825at2759"/>
<feature type="domain" description="Peptidase S1" evidence="1">
    <location>
        <begin position="213"/>
        <end position="375"/>
    </location>
</feature>
<dbReference type="AlphaFoldDB" id="A0A8H4B1F9"/>
<dbReference type="GO" id="GO:0004252">
    <property type="term" value="F:serine-type endopeptidase activity"/>
    <property type="evidence" value="ECO:0007669"/>
    <property type="project" value="InterPro"/>
</dbReference>
<name>A0A8H4B1F9_GIGMA</name>
<dbReference type="InterPro" id="IPR009003">
    <property type="entry name" value="Peptidase_S1_PA"/>
</dbReference>
<dbReference type="Pfam" id="PF00089">
    <property type="entry name" value="Trypsin"/>
    <property type="match status" value="1"/>
</dbReference>
<dbReference type="Gene3D" id="2.40.10.10">
    <property type="entry name" value="Trypsin-like serine proteases"/>
    <property type="match status" value="2"/>
</dbReference>
<dbReference type="EMBL" id="WTPW01000067">
    <property type="protein sequence ID" value="KAF0552376.1"/>
    <property type="molecule type" value="Genomic_DNA"/>
</dbReference>
<gene>
    <name evidence="2" type="ORF">F8M41_021916</name>
</gene>
<dbReference type="SUPFAM" id="SSF50494">
    <property type="entry name" value="Trypsin-like serine proteases"/>
    <property type="match status" value="1"/>
</dbReference>
<dbReference type="InterPro" id="IPR018114">
    <property type="entry name" value="TRYPSIN_HIS"/>
</dbReference>
<accession>A0A8H4B1F9</accession>
<evidence type="ECO:0000259" key="1">
    <source>
        <dbReference type="Pfam" id="PF00089"/>
    </source>
</evidence>
<dbReference type="GO" id="GO:0006508">
    <property type="term" value="P:proteolysis"/>
    <property type="evidence" value="ECO:0007669"/>
    <property type="project" value="InterPro"/>
</dbReference>
<dbReference type="InterPro" id="IPR001254">
    <property type="entry name" value="Trypsin_dom"/>
</dbReference>
<dbReference type="PROSITE" id="PS00135">
    <property type="entry name" value="TRYPSIN_SER"/>
    <property type="match status" value="1"/>
</dbReference>
<keyword evidence="3" id="KW-1185">Reference proteome</keyword>
<dbReference type="Proteomes" id="UP000439903">
    <property type="component" value="Unassembled WGS sequence"/>
</dbReference>
<dbReference type="PROSITE" id="PS00134">
    <property type="entry name" value="TRYPSIN_HIS"/>
    <property type="match status" value="1"/>
</dbReference>
<reference evidence="2 3" key="1">
    <citation type="journal article" date="2019" name="Environ. Microbiol.">
        <title>At the nexus of three kingdoms: the genome of the mycorrhizal fungus Gigaspora margarita provides insights into plant, endobacterial and fungal interactions.</title>
        <authorList>
            <person name="Venice F."/>
            <person name="Ghignone S."/>
            <person name="Salvioli di Fossalunga A."/>
            <person name="Amselem J."/>
            <person name="Novero M."/>
            <person name="Xianan X."/>
            <person name="Sedzielewska Toro K."/>
            <person name="Morin E."/>
            <person name="Lipzen A."/>
            <person name="Grigoriev I.V."/>
            <person name="Henrissat B."/>
            <person name="Martin F.M."/>
            <person name="Bonfante P."/>
        </authorList>
    </citation>
    <scope>NUCLEOTIDE SEQUENCE [LARGE SCALE GENOMIC DNA]</scope>
    <source>
        <strain evidence="2 3">BEG34</strain>
    </source>
</reference>
<protein>
    <recommendedName>
        <fullName evidence="1">Peptidase S1 domain-containing protein</fullName>
    </recommendedName>
</protein>
<dbReference type="InterPro" id="IPR043504">
    <property type="entry name" value="Peptidase_S1_PA_chymotrypsin"/>
</dbReference>